<evidence type="ECO:0000256" key="3">
    <source>
        <dbReference type="SAM" id="MobiDB-lite"/>
    </source>
</evidence>
<evidence type="ECO:0000256" key="1">
    <source>
        <dbReference type="ARBA" id="ARBA00022737"/>
    </source>
</evidence>
<feature type="domain" description="Myb-like" evidence="4">
    <location>
        <begin position="48"/>
        <end position="99"/>
    </location>
</feature>
<accession>A0A8H3L6C3</accession>
<dbReference type="Proteomes" id="UP000615446">
    <property type="component" value="Unassembled WGS sequence"/>
</dbReference>
<dbReference type="AlphaFoldDB" id="A0A8H3L6C3"/>
<dbReference type="Gene3D" id="1.10.10.60">
    <property type="entry name" value="Homeodomain-like"/>
    <property type="match status" value="2"/>
</dbReference>
<evidence type="ECO:0000313" key="6">
    <source>
        <dbReference type="EMBL" id="GES79756.1"/>
    </source>
</evidence>
<organism evidence="6 7">
    <name type="scientific">Rhizophagus clarus</name>
    <dbReference type="NCBI Taxonomy" id="94130"/>
    <lineage>
        <taxon>Eukaryota</taxon>
        <taxon>Fungi</taxon>
        <taxon>Fungi incertae sedis</taxon>
        <taxon>Mucoromycota</taxon>
        <taxon>Glomeromycotina</taxon>
        <taxon>Glomeromycetes</taxon>
        <taxon>Glomerales</taxon>
        <taxon>Glomeraceae</taxon>
        <taxon>Rhizophagus</taxon>
    </lineage>
</organism>
<dbReference type="CDD" id="cd00167">
    <property type="entry name" value="SANT"/>
    <property type="match status" value="2"/>
</dbReference>
<proteinExistence type="predicted"/>
<dbReference type="PROSITE" id="PS51294">
    <property type="entry name" value="HTH_MYB"/>
    <property type="match status" value="2"/>
</dbReference>
<dbReference type="SUPFAM" id="SSF46689">
    <property type="entry name" value="Homeodomain-like"/>
    <property type="match status" value="1"/>
</dbReference>
<dbReference type="GO" id="GO:0000978">
    <property type="term" value="F:RNA polymerase II cis-regulatory region sequence-specific DNA binding"/>
    <property type="evidence" value="ECO:0007669"/>
    <property type="project" value="TreeGrafter"/>
</dbReference>
<evidence type="ECO:0000313" key="7">
    <source>
        <dbReference type="Proteomes" id="UP000615446"/>
    </source>
</evidence>
<evidence type="ECO:0000256" key="2">
    <source>
        <dbReference type="ARBA" id="ARBA00023125"/>
    </source>
</evidence>
<dbReference type="InterPro" id="IPR009057">
    <property type="entry name" value="Homeodomain-like_sf"/>
</dbReference>
<evidence type="ECO:0000259" key="4">
    <source>
        <dbReference type="PROSITE" id="PS50090"/>
    </source>
</evidence>
<name>A0A8H3L6C3_9GLOM</name>
<feature type="compositionally biased region" description="Polar residues" evidence="3">
    <location>
        <begin position="197"/>
        <end position="210"/>
    </location>
</feature>
<dbReference type="Pfam" id="PF00249">
    <property type="entry name" value="Myb_DNA-binding"/>
    <property type="match status" value="2"/>
</dbReference>
<dbReference type="PROSITE" id="PS50090">
    <property type="entry name" value="MYB_LIKE"/>
    <property type="match status" value="2"/>
</dbReference>
<reference evidence="6" key="1">
    <citation type="submission" date="2019-10" db="EMBL/GenBank/DDBJ databases">
        <title>Conservation and host-specific expression of non-tandemly repeated heterogenous ribosome RNA gene in arbuscular mycorrhizal fungi.</title>
        <authorList>
            <person name="Maeda T."/>
            <person name="Kobayashi Y."/>
            <person name="Nakagawa T."/>
            <person name="Ezawa T."/>
            <person name="Yamaguchi K."/>
            <person name="Bino T."/>
            <person name="Nishimoto Y."/>
            <person name="Shigenobu S."/>
            <person name="Kawaguchi M."/>
        </authorList>
    </citation>
    <scope>NUCLEOTIDE SEQUENCE</scope>
    <source>
        <strain evidence="6">HR1</strain>
    </source>
</reference>
<dbReference type="GO" id="GO:0045944">
    <property type="term" value="P:positive regulation of transcription by RNA polymerase II"/>
    <property type="evidence" value="ECO:0007669"/>
    <property type="project" value="TreeGrafter"/>
</dbReference>
<dbReference type="OrthoDB" id="2143914at2759"/>
<dbReference type="PANTHER" id="PTHR45614">
    <property type="entry name" value="MYB PROTEIN-RELATED"/>
    <property type="match status" value="1"/>
</dbReference>
<dbReference type="SMART" id="SM00717">
    <property type="entry name" value="SANT"/>
    <property type="match status" value="2"/>
</dbReference>
<keyword evidence="2 6" id="KW-0238">DNA-binding</keyword>
<dbReference type="GO" id="GO:0000981">
    <property type="term" value="F:DNA-binding transcription factor activity, RNA polymerase II-specific"/>
    <property type="evidence" value="ECO:0007669"/>
    <property type="project" value="TreeGrafter"/>
</dbReference>
<sequence>MKENKHTLYEALRHFFKEKAVVKLKFKQNLSHKFMHRSRRTRLFLQSNISRRTGPWEPEEDERLLTIVSELGTKHWKLIGIRHGLRDGKQCRERWHNHLNPDLIYGPLTPEEDEQILTYHSEMGTKWAVMSQLLGRPANLIKNRYYSSLSKKRNRTSSDSPEDNSCSRSRKRFKEIYTVNSTNFEEQEFKKSSKESLNNNEISRNQTGYHKNNFDLPRTPAWSPCSNDSAYFELSMTQMTREPVSLLTPEYTPVTSPGPSFCTALEQLADLAIKRIDKTSRNDTEKHDIMSISAVLN</sequence>
<dbReference type="InterPro" id="IPR001005">
    <property type="entry name" value="SANT/Myb"/>
</dbReference>
<feature type="domain" description="Myb-like" evidence="4">
    <location>
        <begin position="100"/>
        <end position="149"/>
    </location>
</feature>
<dbReference type="EMBL" id="BLAL01000044">
    <property type="protein sequence ID" value="GES79756.1"/>
    <property type="molecule type" value="Genomic_DNA"/>
</dbReference>
<comment type="caution">
    <text evidence="6">The sequence shown here is derived from an EMBL/GenBank/DDBJ whole genome shotgun (WGS) entry which is preliminary data.</text>
</comment>
<protein>
    <submittedName>
        <fullName evidence="6">Homeodomain-like protein</fullName>
    </submittedName>
</protein>
<dbReference type="GO" id="GO:0005634">
    <property type="term" value="C:nucleus"/>
    <property type="evidence" value="ECO:0007669"/>
    <property type="project" value="TreeGrafter"/>
</dbReference>
<dbReference type="FunFam" id="1.10.10.60:FF:000010">
    <property type="entry name" value="Transcriptional activator Myb isoform A"/>
    <property type="match status" value="1"/>
</dbReference>
<gene>
    <name evidence="6" type="ORF">RCL2_000705600</name>
</gene>
<feature type="region of interest" description="Disordered" evidence="3">
    <location>
        <begin position="187"/>
        <end position="215"/>
    </location>
</feature>
<dbReference type="GO" id="GO:0000278">
    <property type="term" value="P:mitotic cell cycle"/>
    <property type="evidence" value="ECO:0007669"/>
    <property type="project" value="TreeGrafter"/>
</dbReference>
<feature type="domain" description="HTH myb-type" evidence="5">
    <location>
        <begin position="106"/>
        <end position="153"/>
    </location>
</feature>
<evidence type="ECO:0000259" key="5">
    <source>
        <dbReference type="PROSITE" id="PS51294"/>
    </source>
</evidence>
<keyword evidence="1" id="KW-0677">Repeat</keyword>
<dbReference type="InterPro" id="IPR050560">
    <property type="entry name" value="MYB_TF"/>
</dbReference>
<dbReference type="InterPro" id="IPR017930">
    <property type="entry name" value="Myb_dom"/>
</dbReference>
<feature type="domain" description="HTH myb-type" evidence="5">
    <location>
        <begin position="48"/>
        <end position="103"/>
    </location>
</feature>
<dbReference type="PANTHER" id="PTHR45614:SF25">
    <property type="entry name" value="MYB PROTEIN"/>
    <property type="match status" value="1"/>
</dbReference>
<keyword evidence="6" id="KW-0371">Homeobox</keyword>